<evidence type="ECO:0000313" key="2">
    <source>
        <dbReference type="EMBL" id="ACY47536.1"/>
    </source>
</evidence>
<sequence length="96" mass="11150">MGWIRRNWTAAEADEWTKEDVLAIIISPLAYVALTLGVALSLLLRWEGFVTLGIGIVLTALLHWIIDPKLKAISEEYERRQKEYLQQLEKTVRWEV</sequence>
<keyword evidence="1" id="KW-0812">Transmembrane</keyword>
<dbReference type="RefSeq" id="WP_012843148.1">
    <property type="nucleotide sequence ID" value="NC_013501.1"/>
</dbReference>
<keyword evidence="1" id="KW-1133">Transmembrane helix</keyword>
<dbReference type="eggNOG" id="ENOG50345M5">
    <property type="taxonomic scope" value="Bacteria"/>
</dbReference>
<dbReference type="STRING" id="518766.Rmar_0637"/>
<keyword evidence="3" id="KW-1185">Reference proteome</keyword>
<gene>
    <name evidence="2" type="ordered locus">Rmar_0637</name>
</gene>
<feature type="transmembrane region" description="Helical" evidence="1">
    <location>
        <begin position="21"/>
        <end position="43"/>
    </location>
</feature>
<dbReference type="Proteomes" id="UP000002221">
    <property type="component" value="Chromosome"/>
</dbReference>
<dbReference type="HOGENOM" id="CLU_2357841_0_0_10"/>
<dbReference type="KEGG" id="rmr:Rmar_0637"/>
<feature type="transmembrane region" description="Helical" evidence="1">
    <location>
        <begin position="49"/>
        <end position="66"/>
    </location>
</feature>
<proteinExistence type="predicted"/>
<evidence type="ECO:0000256" key="1">
    <source>
        <dbReference type="SAM" id="Phobius"/>
    </source>
</evidence>
<reference evidence="2 3" key="1">
    <citation type="journal article" date="2009" name="Stand. Genomic Sci.">
        <title>Complete genome sequence of Rhodothermus marinus type strain (R-10).</title>
        <authorList>
            <person name="Nolan M."/>
            <person name="Tindall B.J."/>
            <person name="Pomrenke H."/>
            <person name="Lapidus A."/>
            <person name="Copeland A."/>
            <person name="Glavina Del Rio T."/>
            <person name="Lucas S."/>
            <person name="Chen F."/>
            <person name="Tice H."/>
            <person name="Cheng J.F."/>
            <person name="Saunders E."/>
            <person name="Han C."/>
            <person name="Bruce D."/>
            <person name="Goodwin L."/>
            <person name="Chain P."/>
            <person name="Pitluck S."/>
            <person name="Ovchinikova G."/>
            <person name="Pati A."/>
            <person name="Ivanova N."/>
            <person name="Mavromatis K."/>
            <person name="Chen A."/>
            <person name="Palaniappan K."/>
            <person name="Land M."/>
            <person name="Hauser L."/>
            <person name="Chang Y.J."/>
            <person name="Jeffries C.D."/>
            <person name="Brettin T."/>
            <person name="Goker M."/>
            <person name="Bristow J."/>
            <person name="Eisen J.A."/>
            <person name="Markowitz V."/>
            <person name="Hugenholtz P."/>
            <person name="Kyrpides N.C."/>
            <person name="Klenk H.P."/>
            <person name="Detter J.C."/>
        </authorList>
    </citation>
    <scope>NUCLEOTIDE SEQUENCE [LARGE SCALE GENOMIC DNA]</scope>
    <source>
        <strain evidence="3">ATCC 43812 / DSM 4252 / R-10</strain>
    </source>
</reference>
<dbReference type="AlphaFoldDB" id="D0MFK9"/>
<evidence type="ECO:0000313" key="3">
    <source>
        <dbReference type="Proteomes" id="UP000002221"/>
    </source>
</evidence>
<dbReference type="EMBL" id="CP001807">
    <property type="protein sequence ID" value="ACY47536.1"/>
    <property type="molecule type" value="Genomic_DNA"/>
</dbReference>
<accession>D0MFK9</accession>
<name>D0MFK9_RHOM4</name>
<organism evidence="2 3">
    <name type="scientific">Rhodothermus marinus (strain ATCC 43812 / DSM 4252 / R-10)</name>
    <name type="common">Rhodothermus obamensis</name>
    <dbReference type="NCBI Taxonomy" id="518766"/>
    <lineage>
        <taxon>Bacteria</taxon>
        <taxon>Pseudomonadati</taxon>
        <taxon>Rhodothermota</taxon>
        <taxon>Rhodothermia</taxon>
        <taxon>Rhodothermales</taxon>
        <taxon>Rhodothermaceae</taxon>
        <taxon>Rhodothermus</taxon>
    </lineage>
</organism>
<dbReference type="OrthoDB" id="9804465at2"/>
<protein>
    <submittedName>
        <fullName evidence="2">Uncharacterized protein</fullName>
    </submittedName>
</protein>
<keyword evidence="1" id="KW-0472">Membrane</keyword>